<comment type="caution">
    <text evidence="11">The sequence shown here is derived from an EMBL/GenBank/DDBJ whole genome shotgun (WGS) entry which is preliminary data.</text>
</comment>
<dbReference type="GO" id="GO:0050660">
    <property type="term" value="F:flavin adenine dinucleotide binding"/>
    <property type="evidence" value="ECO:0007669"/>
    <property type="project" value="TreeGrafter"/>
</dbReference>
<dbReference type="PANTHER" id="PTHR47354:SF8">
    <property type="entry name" value="1,2-PHENYLACETYL-COA EPOXIDASE, SUBUNIT E"/>
    <property type="match status" value="1"/>
</dbReference>
<dbReference type="InterPro" id="IPR008333">
    <property type="entry name" value="Cbr1-like_FAD-bd_dom"/>
</dbReference>
<sequence>MHFESLTIRDIRKETPDCVSIAFDIPEHLRSTFHFTQGQNITVRTTLDGAEVRRSYSICSAPGEGELRIAVKQVPQGLFSTHASTLKTGDRLEVLPPSGRFFTPLDPTQHKQYVAFAAGSGITPILSIIKTTLETEPHSQFTLVYGNKGRGSIIFKEALEGLKNLHIERFRVIHILSRERTDIPLFQGRIDAEKCALLASSLIRLDQTDEFFLCGPETMIFGVRAFLESRGIPEKKIHFELFTTPGQTLASAAPSTVASPGLQSHVTVKLDGLSFAFDLGYGGASILDAALSEGADLPFACKGGVCCTCRAKLVKGSVDMDANYALEPDELAAGYILTCQAHPRTPEVIVDFDTK</sequence>
<keyword evidence="7" id="KW-0408">Iron</keyword>
<evidence type="ECO:0000259" key="9">
    <source>
        <dbReference type="PROSITE" id="PS51085"/>
    </source>
</evidence>
<keyword evidence="2" id="KW-0285">Flavoprotein</keyword>
<dbReference type="InterPro" id="IPR036010">
    <property type="entry name" value="2Fe-2S_ferredoxin-like_sf"/>
</dbReference>
<evidence type="ECO:0000256" key="5">
    <source>
        <dbReference type="ARBA" id="ARBA00022827"/>
    </source>
</evidence>
<dbReference type="PANTHER" id="PTHR47354">
    <property type="entry name" value="NADH OXIDOREDUCTASE HCR"/>
    <property type="match status" value="1"/>
</dbReference>
<dbReference type="Gene3D" id="3.40.50.80">
    <property type="entry name" value="Nucleotide-binding domain of ferredoxin-NADP reductase (FNR) module"/>
    <property type="match status" value="1"/>
</dbReference>
<organism evidence="11 12">
    <name type="scientific">Dinghuibacter silviterrae</name>
    <dbReference type="NCBI Taxonomy" id="1539049"/>
    <lineage>
        <taxon>Bacteria</taxon>
        <taxon>Pseudomonadati</taxon>
        <taxon>Bacteroidota</taxon>
        <taxon>Chitinophagia</taxon>
        <taxon>Chitinophagales</taxon>
        <taxon>Chitinophagaceae</taxon>
        <taxon>Dinghuibacter</taxon>
    </lineage>
</organism>
<gene>
    <name evidence="11" type="ORF">EDB95_0969</name>
</gene>
<dbReference type="InterPro" id="IPR012675">
    <property type="entry name" value="Beta-grasp_dom_sf"/>
</dbReference>
<evidence type="ECO:0000313" key="11">
    <source>
        <dbReference type="EMBL" id="TDW99952.1"/>
    </source>
</evidence>
<name>A0A4V6Q9Y8_9BACT</name>
<dbReference type="EMBL" id="SODV01000001">
    <property type="protein sequence ID" value="TDW99952.1"/>
    <property type="molecule type" value="Genomic_DNA"/>
</dbReference>
<keyword evidence="12" id="KW-1185">Reference proteome</keyword>
<dbReference type="CDD" id="cd00207">
    <property type="entry name" value="fer2"/>
    <property type="match status" value="1"/>
</dbReference>
<evidence type="ECO:0000256" key="2">
    <source>
        <dbReference type="ARBA" id="ARBA00022630"/>
    </source>
</evidence>
<dbReference type="Proteomes" id="UP000294498">
    <property type="component" value="Unassembled WGS sequence"/>
</dbReference>
<dbReference type="InterPro" id="IPR017927">
    <property type="entry name" value="FAD-bd_FR_type"/>
</dbReference>
<evidence type="ECO:0000256" key="3">
    <source>
        <dbReference type="ARBA" id="ARBA00022714"/>
    </source>
</evidence>
<dbReference type="GO" id="GO:0010124">
    <property type="term" value="P:phenylacetate catabolic process"/>
    <property type="evidence" value="ECO:0007669"/>
    <property type="project" value="InterPro"/>
</dbReference>
<dbReference type="AlphaFoldDB" id="A0A4V6Q9Y8"/>
<evidence type="ECO:0000256" key="1">
    <source>
        <dbReference type="ARBA" id="ARBA00001974"/>
    </source>
</evidence>
<dbReference type="GO" id="GO:0046872">
    <property type="term" value="F:metal ion binding"/>
    <property type="evidence" value="ECO:0007669"/>
    <property type="project" value="UniProtKB-KW"/>
</dbReference>
<dbReference type="Pfam" id="PF00111">
    <property type="entry name" value="Fer2"/>
    <property type="match status" value="1"/>
</dbReference>
<dbReference type="PRINTS" id="PR00410">
    <property type="entry name" value="PHEHYDRXLASE"/>
</dbReference>
<comment type="cofactor">
    <cofactor evidence="1">
        <name>FAD</name>
        <dbReference type="ChEBI" id="CHEBI:57692"/>
    </cofactor>
</comment>
<evidence type="ECO:0000256" key="6">
    <source>
        <dbReference type="ARBA" id="ARBA00023002"/>
    </source>
</evidence>
<protein>
    <submittedName>
        <fullName evidence="11">Ring-1,2-phenylacetyl-CoA epoxidase subunit PaaE</fullName>
    </submittedName>
</protein>
<dbReference type="InterPro" id="IPR011884">
    <property type="entry name" value="PaaE"/>
</dbReference>
<dbReference type="Gene3D" id="3.10.20.30">
    <property type="match status" value="1"/>
</dbReference>
<dbReference type="Gene3D" id="2.40.30.10">
    <property type="entry name" value="Translation factors"/>
    <property type="match status" value="1"/>
</dbReference>
<dbReference type="PROSITE" id="PS51085">
    <property type="entry name" value="2FE2S_FER_2"/>
    <property type="match status" value="1"/>
</dbReference>
<dbReference type="Pfam" id="PF00175">
    <property type="entry name" value="NAD_binding_1"/>
    <property type="match status" value="1"/>
</dbReference>
<dbReference type="InterPro" id="IPR050415">
    <property type="entry name" value="MRET"/>
</dbReference>
<dbReference type="SUPFAM" id="SSF63380">
    <property type="entry name" value="Riboflavin synthase domain-like"/>
    <property type="match status" value="1"/>
</dbReference>
<dbReference type="Pfam" id="PF00970">
    <property type="entry name" value="FAD_binding_6"/>
    <property type="match status" value="1"/>
</dbReference>
<dbReference type="PRINTS" id="PR00371">
    <property type="entry name" value="FPNCR"/>
</dbReference>
<dbReference type="InterPro" id="IPR001433">
    <property type="entry name" value="OxRdtase_FAD/NAD-bd"/>
</dbReference>
<dbReference type="SUPFAM" id="SSF52343">
    <property type="entry name" value="Ferredoxin reductase-like, C-terminal NADP-linked domain"/>
    <property type="match status" value="1"/>
</dbReference>
<evidence type="ECO:0000256" key="8">
    <source>
        <dbReference type="ARBA" id="ARBA00023014"/>
    </source>
</evidence>
<keyword evidence="5" id="KW-0274">FAD</keyword>
<keyword evidence="4" id="KW-0479">Metal-binding</keyword>
<dbReference type="CDD" id="cd06214">
    <property type="entry name" value="PA_degradation_oxidoreductase_like"/>
    <property type="match status" value="1"/>
</dbReference>
<dbReference type="InterPro" id="IPR039261">
    <property type="entry name" value="FNR_nucleotide-bd"/>
</dbReference>
<evidence type="ECO:0000259" key="10">
    <source>
        <dbReference type="PROSITE" id="PS51384"/>
    </source>
</evidence>
<evidence type="ECO:0000256" key="4">
    <source>
        <dbReference type="ARBA" id="ARBA00022723"/>
    </source>
</evidence>
<keyword evidence="6" id="KW-0560">Oxidoreductase</keyword>
<dbReference type="PROSITE" id="PS51384">
    <property type="entry name" value="FAD_FR"/>
    <property type="match status" value="1"/>
</dbReference>
<keyword evidence="3" id="KW-0001">2Fe-2S</keyword>
<dbReference type="InterPro" id="IPR001041">
    <property type="entry name" value="2Fe-2S_ferredoxin-type"/>
</dbReference>
<accession>A0A4V6Q9Y8</accession>
<dbReference type="GO" id="GO:0051537">
    <property type="term" value="F:2 iron, 2 sulfur cluster binding"/>
    <property type="evidence" value="ECO:0007669"/>
    <property type="project" value="UniProtKB-KW"/>
</dbReference>
<keyword evidence="8" id="KW-0411">Iron-sulfur</keyword>
<feature type="domain" description="2Fe-2S ferredoxin-type" evidence="9">
    <location>
        <begin position="264"/>
        <end position="355"/>
    </location>
</feature>
<dbReference type="InterPro" id="IPR001709">
    <property type="entry name" value="Flavoprot_Pyr_Nucl_cyt_Rdtase"/>
</dbReference>
<evidence type="ECO:0000313" key="12">
    <source>
        <dbReference type="Proteomes" id="UP000294498"/>
    </source>
</evidence>
<dbReference type="GO" id="GO:0016491">
    <property type="term" value="F:oxidoreductase activity"/>
    <property type="evidence" value="ECO:0007669"/>
    <property type="project" value="UniProtKB-KW"/>
</dbReference>
<dbReference type="SUPFAM" id="SSF54292">
    <property type="entry name" value="2Fe-2S ferredoxin-like"/>
    <property type="match status" value="1"/>
</dbReference>
<dbReference type="InterPro" id="IPR017938">
    <property type="entry name" value="Riboflavin_synthase-like_b-brl"/>
</dbReference>
<feature type="domain" description="FAD-binding FR-type" evidence="10">
    <location>
        <begin position="1"/>
        <end position="104"/>
    </location>
</feature>
<proteinExistence type="predicted"/>
<dbReference type="NCBIfam" id="TIGR02160">
    <property type="entry name" value="PA_CoA_Oxy5"/>
    <property type="match status" value="1"/>
</dbReference>
<reference evidence="11 12" key="1">
    <citation type="submission" date="2019-03" db="EMBL/GenBank/DDBJ databases">
        <title>Genomic Encyclopedia of Type Strains, Phase IV (KMG-IV): sequencing the most valuable type-strain genomes for metagenomic binning, comparative biology and taxonomic classification.</title>
        <authorList>
            <person name="Goeker M."/>
        </authorList>
    </citation>
    <scope>NUCLEOTIDE SEQUENCE [LARGE SCALE GENOMIC DNA]</scope>
    <source>
        <strain evidence="11 12">DSM 100059</strain>
    </source>
</reference>
<evidence type="ECO:0000256" key="7">
    <source>
        <dbReference type="ARBA" id="ARBA00023004"/>
    </source>
</evidence>